<dbReference type="AlphaFoldDB" id="A0A315YP12"/>
<gene>
    <name evidence="3" type="ORF">IE37_01430</name>
</gene>
<dbReference type="InterPro" id="IPR019734">
    <property type="entry name" value="TPR_rpt"/>
</dbReference>
<dbReference type="Proteomes" id="UP000245720">
    <property type="component" value="Unassembled WGS sequence"/>
</dbReference>
<dbReference type="RefSeq" id="WP_109726219.1">
    <property type="nucleotide sequence ID" value="NZ_CAMOTJ010000068.1"/>
</dbReference>
<keyword evidence="1" id="KW-0802">TPR repeat</keyword>
<dbReference type="OrthoDB" id="1998276at2"/>
<protein>
    <submittedName>
        <fullName evidence="3">Uncharacterized protein</fullName>
    </submittedName>
</protein>
<evidence type="ECO:0000256" key="1">
    <source>
        <dbReference type="PROSITE-ProRule" id="PRU00339"/>
    </source>
</evidence>
<feature type="compositionally biased region" description="Polar residues" evidence="2">
    <location>
        <begin position="353"/>
        <end position="364"/>
    </location>
</feature>
<dbReference type="PROSITE" id="PS50005">
    <property type="entry name" value="TPR"/>
    <property type="match status" value="1"/>
</dbReference>
<sequence>MAENNILEELRAKLTDSPDDNNEFLRKEGERFAKEGNVEGVEAVTKLIIEIMPQSQKEEVERLTHLDGERLDQVQAKIVKLVGEKDLNEAKNLAERLYKKIMLDYKEGETAKFVSLRNPFEDNLYQLRYKPEKTLNRAPFDFATMLTTYAYILVEMGSPLDAIPILEQAMDFNPLDCGPRFELAEIYKLLKNKRMIIETTKETLKVASSPIAIARCYANVGYALTDMGEYDDAATFLTASVMFAPHPAIPNEMRELVQLKGGPIKQPNRDEIIETMKKYDVPFGPNEDVVSVAAQLSANYIREDDIPNALMALKMTYNLTRDEEIKKIILRYEPNAEQIVPVQEPVDGEGKPNITQTVNDKPEK</sequence>
<name>A0A315YP12_RUMFL</name>
<accession>A0A315YP12</accession>
<feature type="repeat" description="TPR" evidence="1">
    <location>
        <begin position="214"/>
        <end position="247"/>
    </location>
</feature>
<proteinExistence type="predicted"/>
<feature type="region of interest" description="Disordered" evidence="2">
    <location>
        <begin position="343"/>
        <end position="364"/>
    </location>
</feature>
<evidence type="ECO:0000313" key="3">
    <source>
        <dbReference type="EMBL" id="PWJ13622.1"/>
    </source>
</evidence>
<evidence type="ECO:0000256" key="2">
    <source>
        <dbReference type="SAM" id="MobiDB-lite"/>
    </source>
</evidence>
<dbReference type="Gene3D" id="1.25.40.10">
    <property type="entry name" value="Tetratricopeptide repeat domain"/>
    <property type="match status" value="1"/>
</dbReference>
<reference evidence="3 4" key="1">
    <citation type="submission" date="2018-05" db="EMBL/GenBank/DDBJ databases">
        <title>The Hungate 1000. A catalogue of reference genomes from the rumen microbiome.</title>
        <authorList>
            <person name="Kelly W."/>
        </authorList>
    </citation>
    <scope>NUCLEOTIDE SEQUENCE [LARGE SCALE GENOMIC DNA]</scope>
    <source>
        <strain evidence="3 4">SAb67</strain>
    </source>
</reference>
<dbReference type="InterPro" id="IPR011990">
    <property type="entry name" value="TPR-like_helical_dom_sf"/>
</dbReference>
<dbReference type="EMBL" id="QGDI01000004">
    <property type="protein sequence ID" value="PWJ13622.1"/>
    <property type="molecule type" value="Genomic_DNA"/>
</dbReference>
<comment type="caution">
    <text evidence="3">The sequence shown here is derived from an EMBL/GenBank/DDBJ whole genome shotgun (WGS) entry which is preliminary data.</text>
</comment>
<evidence type="ECO:0000313" key="4">
    <source>
        <dbReference type="Proteomes" id="UP000245720"/>
    </source>
</evidence>
<organism evidence="3 4">
    <name type="scientific">Ruminococcus flavefaciens</name>
    <dbReference type="NCBI Taxonomy" id="1265"/>
    <lineage>
        <taxon>Bacteria</taxon>
        <taxon>Bacillati</taxon>
        <taxon>Bacillota</taxon>
        <taxon>Clostridia</taxon>
        <taxon>Eubacteriales</taxon>
        <taxon>Oscillospiraceae</taxon>
        <taxon>Ruminococcus</taxon>
    </lineage>
</organism>
<dbReference type="SUPFAM" id="SSF48452">
    <property type="entry name" value="TPR-like"/>
    <property type="match status" value="1"/>
</dbReference>